<dbReference type="Gene3D" id="2.30.130.10">
    <property type="entry name" value="PUA domain"/>
    <property type="match status" value="1"/>
</dbReference>
<evidence type="ECO:0000256" key="4">
    <source>
        <dbReference type="ARBA" id="ARBA00022603"/>
    </source>
</evidence>
<dbReference type="InterPro" id="IPR002478">
    <property type="entry name" value="PUA"/>
</dbReference>
<proteinExistence type="inferred from homology"/>
<gene>
    <name evidence="10" type="ORF">KHX13_01215</name>
</gene>
<dbReference type="SMART" id="SM00359">
    <property type="entry name" value="PUA"/>
    <property type="match status" value="1"/>
</dbReference>
<keyword evidence="6" id="KW-0949">S-adenosyl-L-methionine</keyword>
<comment type="similarity">
    <text evidence="8">Belongs to the methyltransferase superfamily. RlmI family.</text>
</comment>
<keyword evidence="7" id="KW-0694">RNA-binding</keyword>
<dbReference type="GO" id="GO:0005737">
    <property type="term" value="C:cytoplasm"/>
    <property type="evidence" value="ECO:0007669"/>
    <property type="project" value="UniProtKB-SubCell"/>
</dbReference>
<keyword evidence="3" id="KW-0698">rRNA processing</keyword>
<dbReference type="InterPro" id="IPR036974">
    <property type="entry name" value="PUA_sf"/>
</dbReference>
<dbReference type="InterPro" id="IPR041532">
    <property type="entry name" value="RlmI-like_PUA"/>
</dbReference>
<sequence length="408" mass="46161">MRNFIQITITKKGENRARLGHPWVFEGEILKESEKPENGSLVDVVSEKGKYIGTGFYNDHSKIRVRILSYNANDRFDEAFFERRVRYAVEYRKTVMPGADFTCCRLIFGEADGFPGLTVDRFDDVLVAQVLSLGMERHKNLIFSLILRVLREMGERVKGVYERNDVKIRELEGMSENKGIAQIPENELTENDLMPVIFENGLSYAVDVVNGQKTGFFLDQKYNRQAVARIAKGKHVLDCFTHTGAFALNAACGGAASVTAVDISAEALKTARQNILRNQLTDVVKTQEANVFELLTELKEQGHAPYDFIILDPPAFTKSSSTVHSAFRGYKEINLKAMKLLPRGGYLATCSCSHFMDNTLFVKMLHEAARDAHVSLRQIEARQQAPDHPILYNVPETDYLKFYLFQVV</sequence>
<dbReference type="AlphaFoldDB" id="A0A943EIL0"/>
<organism evidence="10 11">
    <name type="scientific">Acidaminococcus intestini</name>
    <dbReference type="NCBI Taxonomy" id="187327"/>
    <lineage>
        <taxon>Bacteria</taxon>
        <taxon>Bacillati</taxon>
        <taxon>Bacillota</taxon>
        <taxon>Negativicutes</taxon>
        <taxon>Acidaminococcales</taxon>
        <taxon>Acidaminococcaceae</taxon>
        <taxon>Acidaminococcus</taxon>
    </lineage>
</organism>
<dbReference type="Proteomes" id="UP000754226">
    <property type="component" value="Unassembled WGS sequence"/>
</dbReference>
<dbReference type="GO" id="GO:0008168">
    <property type="term" value="F:methyltransferase activity"/>
    <property type="evidence" value="ECO:0007669"/>
    <property type="project" value="UniProtKB-KW"/>
</dbReference>
<feature type="domain" description="PUA" evidence="9">
    <location>
        <begin position="5"/>
        <end position="90"/>
    </location>
</feature>
<keyword evidence="4 10" id="KW-0489">Methyltransferase</keyword>
<comment type="caution">
    <text evidence="10">The sequence shown here is derived from an EMBL/GenBank/DDBJ whole genome shotgun (WGS) entry which is preliminary data.</text>
</comment>
<dbReference type="Pfam" id="PF17785">
    <property type="entry name" value="PUA_3"/>
    <property type="match status" value="1"/>
</dbReference>
<dbReference type="GO" id="GO:0032259">
    <property type="term" value="P:methylation"/>
    <property type="evidence" value="ECO:0007669"/>
    <property type="project" value="UniProtKB-KW"/>
</dbReference>
<dbReference type="GO" id="GO:0003723">
    <property type="term" value="F:RNA binding"/>
    <property type="evidence" value="ECO:0007669"/>
    <property type="project" value="UniProtKB-KW"/>
</dbReference>
<keyword evidence="5" id="KW-0808">Transferase</keyword>
<evidence type="ECO:0000313" key="10">
    <source>
        <dbReference type="EMBL" id="MBS5518955.1"/>
    </source>
</evidence>
<name>A0A943EIL0_9FIRM</name>
<evidence type="ECO:0000259" key="9">
    <source>
        <dbReference type="SMART" id="SM00359"/>
    </source>
</evidence>
<dbReference type="SUPFAM" id="SSF88697">
    <property type="entry name" value="PUA domain-like"/>
    <property type="match status" value="1"/>
</dbReference>
<dbReference type="Pfam" id="PF10672">
    <property type="entry name" value="Methyltrans_SAM"/>
    <property type="match status" value="1"/>
</dbReference>
<dbReference type="InterPro" id="IPR029063">
    <property type="entry name" value="SAM-dependent_MTases_sf"/>
</dbReference>
<evidence type="ECO:0000256" key="5">
    <source>
        <dbReference type="ARBA" id="ARBA00022679"/>
    </source>
</evidence>
<evidence type="ECO:0000256" key="8">
    <source>
        <dbReference type="ARBA" id="ARBA00038091"/>
    </source>
</evidence>
<accession>A0A943EIL0</accession>
<dbReference type="CDD" id="cd11572">
    <property type="entry name" value="RlmI_M_like"/>
    <property type="match status" value="1"/>
</dbReference>
<dbReference type="Gene3D" id="3.40.50.150">
    <property type="entry name" value="Vaccinia Virus protein VP39"/>
    <property type="match status" value="1"/>
</dbReference>
<dbReference type="PANTHER" id="PTHR42873">
    <property type="entry name" value="RIBOSOMAL RNA LARGE SUBUNIT METHYLTRANSFERASE"/>
    <property type="match status" value="1"/>
</dbReference>
<dbReference type="CDD" id="cd02440">
    <property type="entry name" value="AdoMet_MTases"/>
    <property type="match status" value="1"/>
</dbReference>
<protein>
    <submittedName>
        <fullName evidence="10">Class I SAM-dependent rRNA methyltransferase</fullName>
    </submittedName>
</protein>
<dbReference type="GO" id="GO:0006364">
    <property type="term" value="P:rRNA processing"/>
    <property type="evidence" value="ECO:0007669"/>
    <property type="project" value="UniProtKB-KW"/>
</dbReference>
<keyword evidence="2" id="KW-0963">Cytoplasm</keyword>
<dbReference type="PROSITE" id="PS50890">
    <property type="entry name" value="PUA"/>
    <property type="match status" value="1"/>
</dbReference>
<dbReference type="SUPFAM" id="SSF53335">
    <property type="entry name" value="S-adenosyl-L-methionine-dependent methyltransferases"/>
    <property type="match status" value="1"/>
</dbReference>
<evidence type="ECO:0000256" key="6">
    <source>
        <dbReference type="ARBA" id="ARBA00022691"/>
    </source>
</evidence>
<dbReference type="PANTHER" id="PTHR42873:SF1">
    <property type="entry name" value="S-ADENOSYLMETHIONINE-DEPENDENT METHYLTRANSFERASE DOMAIN-CONTAINING PROTEIN"/>
    <property type="match status" value="1"/>
</dbReference>
<dbReference type="InterPro" id="IPR019614">
    <property type="entry name" value="SAM-dep_methyl-trfase"/>
</dbReference>
<dbReference type="Gene3D" id="3.30.750.80">
    <property type="entry name" value="RNA methyltransferase domain (HRMD) like"/>
    <property type="match status" value="1"/>
</dbReference>
<dbReference type="CDD" id="cd21153">
    <property type="entry name" value="PUA_RlmI"/>
    <property type="match status" value="1"/>
</dbReference>
<dbReference type="InterPro" id="IPR015947">
    <property type="entry name" value="PUA-like_sf"/>
</dbReference>
<evidence type="ECO:0000256" key="7">
    <source>
        <dbReference type="ARBA" id="ARBA00022884"/>
    </source>
</evidence>
<reference evidence="10" key="1">
    <citation type="submission" date="2021-02" db="EMBL/GenBank/DDBJ databases">
        <title>Infant gut strain persistence is associated with maternal origin, phylogeny, and functional potential including surface adhesion and iron acquisition.</title>
        <authorList>
            <person name="Lou Y.C."/>
        </authorList>
    </citation>
    <scope>NUCLEOTIDE SEQUENCE</scope>
    <source>
        <strain evidence="10">L3_106_000M1_dasL3_106_000M1_concoct_15</strain>
    </source>
</reference>
<comment type="subcellular location">
    <subcellularLocation>
        <location evidence="1">Cytoplasm</location>
    </subcellularLocation>
</comment>
<evidence type="ECO:0000256" key="2">
    <source>
        <dbReference type="ARBA" id="ARBA00022490"/>
    </source>
</evidence>
<dbReference type="EMBL" id="JAGZCZ010000001">
    <property type="protein sequence ID" value="MBS5518955.1"/>
    <property type="molecule type" value="Genomic_DNA"/>
</dbReference>
<evidence type="ECO:0000256" key="1">
    <source>
        <dbReference type="ARBA" id="ARBA00004496"/>
    </source>
</evidence>
<evidence type="ECO:0000256" key="3">
    <source>
        <dbReference type="ARBA" id="ARBA00022552"/>
    </source>
</evidence>
<evidence type="ECO:0000313" key="11">
    <source>
        <dbReference type="Proteomes" id="UP000754226"/>
    </source>
</evidence>